<dbReference type="Proteomes" id="UP001530377">
    <property type="component" value="Unassembled WGS sequence"/>
</dbReference>
<proteinExistence type="predicted"/>
<evidence type="ECO:0000256" key="1">
    <source>
        <dbReference type="SAM" id="MobiDB-lite"/>
    </source>
</evidence>
<comment type="caution">
    <text evidence="2">The sequence shown here is derived from an EMBL/GenBank/DDBJ whole genome shotgun (WGS) entry which is preliminary data.</text>
</comment>
<protein>
    <submittedName>
        <fullName evidence="2">Uncharacterized protein</fullName>
    </submittedName>
</protein>
<keyword evidence="3" id="KW-1185">Reference proteome</keyword>
<sequence>MIPSGDEEEEGGDSDPSESSDQDDETMSAASSSSTSTYSTNDDREEASCASITDATPPVLPCKGVTFNEQVRVLPIPPIEDYTPEQRYRMYANRFEVRENKIRNKREYEFDNYDWRNATEENAMAICPMSGELLHPAHL</sequence>
<feature type="compositionally biased region" description="Low complexity" evidence="1">
    <location>
        <begin position="28"/>
        <end position="40"/>
    </location>
</feature>
<feature type="region of interest" description="Disordered" evidence="1">
    <location>
        <begin position="1"/>
        <end position="61"/>
    </location>
</feature>
<gene>
    <name evidence="2" type="ORF">ACHAXA_004657</name>
</gene>
<dbReference type="AlphaFoldDB" id="A0ABD3R8L7"/>
<dbReference type="EMBL" id="JALLPB020000434">
    <property type="protein sequence ID" value="KAL3809158.1"/>
    <property type="molecule type" value="Genomic_DNA"/>
</dbReference>
<accession>A0ABD3R8L7</accession>
<feature type="compositionally biased region" description="Acidic residues" evidence="1">
    <location>
        <begin position="1"/>
        <end position="26"/>
    </location>
</feature>
<evidence type="ECO:0000313" key="3">
    <source>
        <dbReference type="Proteomes" id="UP001530377"/>
    </source>
</evidence>
<reference evidence="2 3" key="1">
    <citation type="submission" date="2024-10" db="EMBL/GenBank/DDBJ databases">
        <title>Updated reference genomes for cyclostephanoid diatoms.</title>
        <authorList>
            <person name="Roberts W.R."/>
            <person name="Alverson A.J."/>
        </authorList>
    </citation>
    <scope>NUCLEOTIDE SEQUENCE [LARGE SCALE GENOMIC DNA]</scope>
    <source>
        <strain evidence="2 3">AJA228-03</strain>
    </source>
</reference>
<organism evidence="2 3">
    <name type="scientific">Cyclostephanos tholiformis</name>
    <dbReference type="NCBI Taxonomy" id="382380"/>
    <lineage>
        <taxon>Eukaryota</taxon>
        <taxon>Sar</taxon>
        <taxon>Stramenopiles</taxon>
        <taxon>Ochrophyta</taxon>
        <taxon>Bacillariophyta</taxon>
        <taxon>Coscinodiscophyceae</taxon>
        <taxon>Thalassiosirophycidae</taxon>
        <taxon>Stephanodiscales</taxon>
        <taxon>Stephanodiscaceae</taxon>
        <taxon>Cyclostephanos</taxon>
    </lineage>
</organism>
<name>A0ABD3R8L7_9STRA</name>
<evidence type="ECO:0000313" key="2">
    <source>
        <dbReference type="EMBL" id="KAL3809158.1"/>
    </source>
</evidence>